<name>A0ACC1CJ12_9NEOP</name>
<organism evidence="1 2">
    <name type="scientific">Dendrolimus kikuchii</name>
    <dbReference type="NCBI Taxonomy" id="765133"/>
    <lineage>
        <taxon>Eukaryota</taxon>
        <taxon>Metazoa</taxon>
        <taxon>Ecdysozoa</taxon>
        <taxon>Arthropoda</taxon>
        <taxon>Hexapoda</taxon>
        <taxon>Insecta</taxon>
        <taxon>Pterygota</taxon>
        <taxon>Neoptera</taxon>
        <taxon>Endopterygota</taxon>
        <taxon>Lepidoptera</taxon>
        <taxon>Glossata</taxon>
        <taxon>Ditrysia</taxon>
        <taxon>Bombycoidea</taxon>
        <taxon>Lasiocampidae</taxon>
        <taxon>Dendrolimus</taxon>
    </lineage>
</organism>
<protein>
    <submittedName>
        <fullName evidence="1">Uncharacterized protein</fullName>
    </submittedName>
</protein>
<dbReference type="EMBL" id="CM034410">
    <property type="protein sequence ID" value="KAJ0171551.1"/>
    <property type="molecule type" value="Genomic_DNA"/>
</dbReference>
<comment type="caution">
    <text evidence="1">The sequence shown here is derived from an EMBL/GenBank/DDBJ whole genome shotgun (WGS) entry which is preliminary data.</text>
</comment>
<gene>
    <name evidence="1" type="ORF">K1T71_013101</name>
</gene>
<sequence>MSNFKNIIICGDINIDISKDTPDKRSHDYLNVLASHCLLPGHLSVTHGKTCLDHMILKTNLDAKCLIIDSSITDHLAVAVFLNFNADFYQHSNKVLKRIDYNGLDTSIEKININSILCCDDQVLIGYIGALIEGCYAQQRVFTDASEQT</sequence>
<accession>A0ACC1CJ12</accession>
<keyword evidence="2" id="KW-1185">Reference proteome</keyword>
<evidence type="ECO:0000313" key="2">
    <source>
        <dbReference type="Proteomes" id="UP000824533"/>
    </source>
</evidence>
<proteinExistence type="predicted"/>
<dbReference type="Proteomes" id="UP000824533">
    <property type="component" value="Linkage Group LG24"/>
</dbReference>
<evidence type="ECO:0000313" key="1">
    <source>
        <dbReference type="EMBL" id="KAJ0171551.1"/>
    </source>
</evidence>
<reference evidence="1 2" key="1">
    <citation type="journal article" date="2021" name="Front. Genet.">
        <title>Chromosome-Level Genome Assembly Reveals Significant Gene Expansion in the Toll and IMD Signaling Pathways of Dendrolimus kikuchii.</title>
        <authorList>
            <person name="Zhou J."/>
            <person name="Wu P."/>
            <person name="Xiong Z."/>
            <person name="Liu N."/>
            <person name="Zhao N."/>
            <person name="Ji M."/>
            <person name="Qiu Y."/>
            <person name="Yang B."/>
        </authorList>
    </citation>
    <scope>NUCLEOTIDE SEQUENCE [LARGE SCALE GENOMIC DNA]</scope>
    <source>
        <strain evidence="1">Ann1</strain>
    </source>
</reference>